<feature type="domain" description="Transketolase N-terminal" evidence="11">
    <location>
        <begin position="144"/>
        <end position="351"/>
    </location>
</feature>
<reference evidence="14 15" key="1">
    <citation type="submission" date="2015-09" db="EMBL/GenBank/DDBJ databases">
        <title>Genome announcement of multiple Pseudomonas syringae strains.</title>
        <authorList>
            <person name="Thakur S."/>
            <person name="Wang P.W."/>
            <person name="Gong Y."/>
            <person name="Weir B.S."/>
            <person name="Guttman D.S."/>
        </authorList>
    </citation>
    <scope>NUCLEOTIDE SEQUENCE [LARGE SCALE GENOMIC DNA]</scope>
    <source>
        <strain evidence="14 15">ICMP2802</strain>
    </source>
</reference>
<evidence type="ECO:0000259" key="12">
    <source>
        <dbReference type="Pfam" id="PF17831"/>
    </source>
</evidence>
<evidence type="ECO:0000256" key="2">
    <source>
        <dbReference type="ARBA" id="ARBA00003157"/>
    </source>
</evidence>
<name>A0A0P9ITX3_PSESX</name>
<dbReference type="InterPro" id="IPR005474">
    <property type="entry name" value="Transketolase_N"/>
</dbReference>
<keyword evidence="5 9" id="KW-0560">Oxidoreductase</keyword>
<dbReference type="InterPro" id="IPR041621">
    <property type="entry name" value="PDH_E1_M"/>
</dbReference>
<dbReference type="InterPro" id="IPR035807">
    <property type="entry name" value="PDC_E1_N"/>
</dbReference>
<comment type="cofactor">
    <cofactor evidence="10">
        <name>Mg(2+)</name>
        <dbReference type="ChEBI" id="CHEBI:18420"/>
    </cofactor>
</comment>
<dbReference type="Pfam" id="PF00456">
    <property type="entry name" value="Transketolase_N"/>
    <property type="match status" value="1"/>
</dbReference>
<comment type="catalytic activity">
    <reaction evidence="8 9">
        <text>N(6)-[(R)-lipoyl]-L-lysyl-[protein] + pyruvate + H(+) = N(6)-[(R)-S(8)-acetyldihydrolipoyl]-L-lysyl-[protein] + CO2</text>
        <dbReference type="Rhea" id="RHEA:19189"/>
        <dbReference type="Rhea" id="RHEA-COMP:10474"/>
        <dbReference type="Rhea" id="RHEA-COMP:10478"/>
        <dbReference type="ChEBI" id="CHEBI:15361"/>
        <dbReference type="ChEBI" id="CHEBI:15378"/>
        <dbReference type="ChEBI" id="CHEBI:16526"/>
        <dbReference type="ChEBI" id="CHEBI:83099"/>
        <dbReference type="ChEBI" id="CHEBI:83111"/>
        <dbReference type="EC" id="1.2.4.1"/>
    </reaction>
</comment>
<dbReference type="CDD" id="cd02017">
    <property type="entry name" value="TPP_E1_EcPDC_like"/>
    <property type="match status" value="1"/>
</dbReference>
<dbReference type="PANTHER" id="PTHR43825:SF3">
    <property type="entry name" value="PYRUVATE DEHYDROGENASE E1 COMPONENT"/>
    <property type="match status" value="1"/>
</dbReference>
<keyword evidence="7 9" id="KW-0670">Pyruvate</keyword>
<dbReference type="EMBL" id="LJPM01000674">
    <property type="protein sequence ID" value="KPW06039.1"/>
    <property type="molecule type" value="Genomic_DNA"/>
</dbReference>
<dbReference type="Proteomes" id="UP000050297">
    <property type="component" value="Unassembled WGS sequence"/>
</dbReference>
<keyword evidence="10" id="KW-0479">Metal-binding</keyword>
<dbReference type="GO" id="GO:0046872">
    <property type="term" value="F:metal ion binding"/>
    <property type="evidence" value="ECO:0007669"/>
    <property type="project" value="UniProtKB-KW"/>
</dbReference>
<evidence type="ECO:0000256" key="10">
    <source>
        <dbReference type="PIRSR" id="PIRSR000156-1"/>
    </source>
</evidence>
<dbReference type="SUPFAM" id="SSF52518">
    <property type="entry name" value="Thiamin diphosphate-binding fold (THDP-binding)"/>
    <property type="match status" value="2"/>
</dbReference>
<dbReference type="FunFam" id="3.40.50.970:FF:000011">
    <property type="entry name" value="Pyruvate dehydrogenase E1 component"/>
    <property type="match status" value="1"/>
</dbReference>
<evidence type="ECO:0000313" key="14">
    <source>
        <dbReference type="EMBL" id="KPW06039.1"/>
    </source>
</evidence>
<feature type="binding site" evidence="10">
    <location>
        <position position="289"/>
    </location>
    <ligand>
        <name>Mg(2+)</name>
        <dbReference type="ChEBI" id="CHEBI:18420"/>
    </ligand>
</feature>
<feature type="binding site" evidence="10">
    <location>
        <position position="319"/>
    </location>
    <ligand>
        <name>Mg(2+)</name>
        <dbReference type="ChEBI" id="CHEBI:18420"/>
    </ligand>
</feature>
<comment type="caution">
    <text evidence="14">The sequence shown here is derived from an EMBL/GenBank/DDBJ whole genome shotgun (WGS) entry which is preliminary data.</text>
</comment>
<keyword evidence="6 9" id="KW-0786">Thiamine pyrophosphate</keyword>
<dbReference type="SUPFAM" id="SSF52922">
    <property type="entry name" value="TK C-terminal domain-like"/>
    <property type="match status" value="1"/>
</dbReference>
<dbReference type="InterPro" id="IPR055152">
    <property type="entry name" value="Transketolase-like_C_2"/>
</dbReference>
<protein>
    <recommendedName>
        <fullName evidence="4 9">Pyruvate dehydrogenase E1 component</fullName>
        <ecNumber evidence="3 9">1.2.4.1</ecNumber>
    </recommendedName>
</protein>
<dbReference type="GO" id="GO:0004739">
    <property type="term" value="F:pyruvate dehydrogenase (acetyl-transferring) activity"/>
    <property type="evidence" value="ECO:0007669"/>
    <property type="project" value="UniProtKB-EC"/>
</dbReference>
<organism evidence="14 15">
    <name type="scientific">Pseudomonas syringae pv. aceris</name>
    <dbReference type="NCBI Taxonomy" id="199198"/>
    <lineage>
        <taxon>Bacteria</taxon>
        <taxon>Pseudomonadati</taxon>
        <taxon>Pseudomonadota</taxon>
        <taxon>Gammaproteobacteria</taxon>
        <taxon>Pseudomonadales</taxon>
        <taxon>Pseudomonadaceae</taxon>
        <taxon>Pseudomonas</taxon>
        <taxon>Pseudomonas syringae</taxon>
    </lineage>
</organism>
<evidence type="ECO:0000313" key="15">
    <source>
        <dbReference type="Proteomes" id="UP000050297"/>
    </source>
</evidence>
<comment type="function">
    <text evidence="2 9">Component of the pyruvate dehydrogenase (PDH) complex, that catalyzes the overall conversion of pyruvate to acetyl-CoA and CO(2).</text>
</comment>
<proteinExistence type="predicted"/>
<gene>
    <name evidence="14" type="ORF">ALO91_04414</name>
</gene>
<feature type="domain" description="Pyruvate dehydrogenase E1 component middle" evidence="12">
    <location>
        <begin position="537"/>
        <end position="755"/>
    </location>
</feature>
<evidence type="ECO:0000256" key="6">
    <source>
        <dbReference type="ARBA" id="ARBA00023052"/>
    </source>
</evidence>
<dbReference type="Pfam" id="PF22613">
    <property type="entry name" value="Transketolase_C_1"/>
    <property type="match status" value="1"/>
</dbReference>
<feature type="domain" description="Transketolase-like C-terminal" evidence="13">
    <location>
        <begin position="768"/>
        <end position="903"/>
    </location>
</feature>
<evidence type="ECO:0000256" key="1">
    <source>
        <dbReference type="ARBA" id="ARBA00001964"/>
    </source>
</evidence>
<accession>A0A0P9ITX3</accession>
<dbReference type="PIRSF" id="PIRSF000156">
    <property type="entry name" value="Pyruvate_dh_E1"/>
    <property type="match status" value="1"/>
</dbReference>
<evidence type="ECO:0000256" key="7">
    <source>
        <dbReference type="ARBA" id="ARBA00023317"/>
    </source>
</evidence>
<dbReference type="InterPro" id="IPR004660">
    <property type="entry name" value="PDH_E1"/>
</dbReference>
<evidence type="ECO:0000259" key="13">
    <source>
        <dbReference type="Pfam" id="PF22613"/>
    </source>
</evidence>
<dbReference type="NCBIfam" id="TIGR00759">
    <property type="entry name" value="aceE"/>
    <property type="match status" value="1"/>
</dbReference>
<keyword evidence="10" id="KW-0460">Magnesium</keyword>
<evidence type="ECO:0000259" key="11">
    <source>
        <dbReference type="Pfam" id="PF00456"/>
    </source>
</evidence>
<evidence type="ECO:0000256" key="8">
    <source>
        <dbReference type="ARBA" id="ARBA00051231"/>
    </source>
</evidence>
<sequence>MSRFSVVLLLGPILGGLKSSSICSKTTRRRIPPSGNPRIYVVCPQGQSQTQATDSGSLSALEQAMQDLDPVETQEWLDALESVLDKEGEDRAHYLMTRLGELATRSGSQLPYAITTPYRNTIPVTHEARMPGDLFMERRIRSLVRWNALAMVVKTNIGDPDLGGHISSFASSATLYDIGFNYFFQAPTDEHGGDLIYFQGHASPGVYARAFMEGRITEEQMTNFRQEVDGNGLSSYPHPWLMKDFWQFPTVSMGLGPIQAIYQARFMKYLEHRGYIPEGKQKVWCFLGDGETDEPESLGAIALAGREKLDNLIFVVNCNLQRLDGPVRGNAKIIQELEGVFRGAQWNVTKVIWGRFWDPLLAKDVDGILQRRMDEVIDGEYQNYKAKDGAFVREHFFNSPELKAMVADLSDDEIWKLNRGGHDPYKVYAAYHEAVNHKGQPTVVLAKTIKGYGTGAGEAKNTAHNTKKVDVDSLRHFRDRFDIPVKDSELEALPFYKPEEGSAEARYLSERRAALGGFVPQRRAQSFSLPTPPLETLKAILDGSGDREISTTMAFVRILTQLVKDKEIGQRIVPIIPDEARTFGMEGMFRQLGIYSSVGQLYEPVDKEQVMFYREDKKGQILEEGINEAGAMSSFIAAGTSYSSHNQPMIPFYIFYSMFGFQRIGDLAWAAGDSRTRGFLIGGTAGRTTLNGEGLQHEDGHSHILASTIPNCRTFDPTYGYELAVIIQDGMRRMFEEQQDVFYYLTVMNESYAQPAMPAGVEEGIVKGMYLLEEDTKEAAHHVQLLGSGTILREVREAAKILRDEFNIGADVWSVTSFNELRRDGLAAERNNRLHPGQKPQLSYVEECLNGRKGPVIASTDYMKLFADQIRQWVPTKEYKVLGTDGFGRSDSRKKLRHFFEVDRHFVVLAALEALADRGDIEPKVVAEAIAKFGIDPEKRNPLDC</sequence>
<dbReference type="AlphaFoldDB" id="A0A0P9ITX3"/>
<evidence type="ECO:0000256" key="3">
    <source>
        <dbReference type="ARBA" id="ARBA00012281"/>
    </source>
</evidence>
<evidence type="ECO:0000256" key="4">
    <source>
        <dbReference type="ARBA" id="ARBA00017172"/>
    </source>
</evidence>
<dbReference type="Gene3D" id="3.40.50.970">
    <property type="match status" value="2"/>
</dbReference>
<dbReference type="EC" id="1.2.4.1" evidence="3 9"/>
<dbReference type="InterPro" id="IPR029061">
    <property type="entry name" value="THDP-binding"/>
</dbReference>
<dbReference type="Gene3D" id="3.40.50.920">
    <property type="match status" value="1"/>
</dbReference>
<dbReference type="InterPro" id="IPR051157">
    <property type="entry name" value="PDH/Transketolase"/>
</dbReference>
<comment type="cofactor">
    <cofactor evidence="1 9">
        <name>thiamine diphosphate</name>
        <dbReference type="ChEBI" id="CHEBI:58937"/>
    </cofactor>
</comment>
<dbReference type="Pfam" id="PF17831">
    <property type="entry name" value="PDH_E1_M"/>
    <property type="match status" value="1"/>
</dbReference>
<evidence type="ECO:0000256" key="9">
    <source>
        <dbReference type="PIRNR" id="PIRNR000156"/>
    </source>
</evidence>
<dbReference type="PATRIC" id="fig|199198.5.peg.137"/>
<dbReference type="PANTHER" id="PTHR43825">
    <property type="entry name" value="PYRUVATE DEHYDROGENASE E1 COMPONENT"/>
    <property type="match status" value="1"/>
</dbReference>
<dbReference type="InterPro" id="IPR009014">
    <property type="entry name" value="Transketo_C/PFOR_II"/>
</dbReference>
<evidence type="ECO:0000256" key="5">
    <source>
        <dbReference type="ARBA" id="ARBA00023002"/>
    </source>
</evidence>
<feature type="binding site" evidence="10">
    <location>
        <position position="321"/>
    </location>
    <ligand>
        <name>Mg(2+)</name>
        <dbReference type="ChEBI" id="CHEBI:18420"/>
    </ligand>
</feature>